<name>F0ZBS5_DICPU</name>
<dbReference type="GeneID" id="10506972"/>
<evidence type="ECO:0000313" key="8">
    <source>
        <dbReference type="Proteomes" id="UP000001064"/>
    </source>
</evidence>
<dbReference type="AlphaFoldDB" id="F0ZBS5"/>
<dbReference type="SUPFAM" id="SSF53901">
    <property type="entry name" value="Thiolase-like"/>
    <property type="match status" value="2"/>
</dbReference>
<dbReference type="Gene3D" id="3.40.47.10">
    <property type="match status" value="2"/>
</dbReference>
<dbReference type="OrthoDB" id="329835at2759"/>
<keyword evidence="2" id="KW-0597">Phosphoprotein</keyword>
<dbReference type="EMBL" id="GL870973">
    <property type="protein sequence ID" value="EGC38587.1"/>
    <property type="molecule type" value="Genomic_DNA"/>
</dbReference>
<dbReference type="Pfam" id="PF02801">
    <property type="entry name" value="Ketoacyl-synt_C"/>
    <property type="match status" value="1"/>
</dbReference>
<dbReference type="InterPro" id="IPR049900">
    <property type="entry name" value="PKS_mFAS_DH"/>
</dbReference>
<keyword evidence="1" id="KW-0596">Phosphopantetheine</keyword>
<feature type="region of interest" description="N-terminal hotdog fold" evidence="4">
    <location>
        <begin position="287"/>
        <end position="406"/>
    </location>
</feature>
<evidence type="ECO:0000256" key="1">
    <source>
        <dbReference type="ARBA" id="ARBA00022450"/>
    </source>
</evidence>
<dbReference type="KEGG" id="dpp:DICPUDRAFT_148702"/>
<dbReference type="InParanoid" id="F0ZBS5"/>
<feature type="domain" description="Ketosynthase family 3 (KS3)" evidence="5">
    <location>
        <begin position="1"/>
        <end position="259"/>
    </location>
</feature>
<keyword evidence="3" id="KW-0808">Transferase</keyword>
<feature type="region of interest" description="C-terminal hotdog fold" evidence="4">
    <location>
        <begin position="421"/>
        <end position="578"/>
    </location>
</feature>
<dbReference type="CDD" id="cd00833">
    <property type="entry name" value="PKS"/>
    <property type="match status" value="1"/>
</dbReference>
<dbReference type="InterPro" id="IPR042104">
    <property type="entry name" value="PKS_dehydratase_sf"/>
</dbReference>
<gene>
    <name evidence="7" type="ORF">DICPUDRAFT_148702</name>
</gene>
<keyword evidence="8" id="KW-1185">Reference proteome</keyword>
<dbReference type="Pfam" id="PF08242">
    <property type="entry name" value="Methyltransf_12"/>
    <property type="match status" value="1"/>
</dbReference>
<dbReference type="VEuPathDB" id="AmoebaDB:DICPUDRAFT_148702"/>
<dbReference type="SMART" id="SM00825">
    <property type="entry name" value="PKS_KS"/>
    <property type="match status" value="1"/>
</dbReference>
<evidence type="ECO:0000259" key="5">
    <source>
        <dbReference type="PROSITE" id="PS52004"/>
    </source>
</evidence>
<organism evidence="7 8">
    <name type="scientific">Dictyostelium purpureum</name>
    <name type="common">Slime mold</name>
    <dbReference type="NCBI Taxonomy" id="5786"/>
    <lineage>
        <taxon>Eukaryota</taxon>
        <taxon>Amoebozoa</taxon>
        <taxon>Evosea</taxon>
        <taxon>Eumycetozoa</taxon>
        <taxon>Dictyostelia</taxon>
        <taxon>Dictyosteliales</taxon>
        <taxon>Dictyosteliaceae</taxon>
        <taxon>Dictyostelium</taxon>
    </lineage>
</organism>
<dbReference type="PROSITE" id="PS52019">
    <property type="entry name" value="PKS_MFAS_DH"/>
    <property type="match status" value="1"/>
</dbReference>
<dbReference type="InterPro" id="IPR032821">
    <property type="entry name" value="PKS_assoc"/>
</dbReference>
<dbReference type="CDD" id="cd02440">
    <property type="entry name" value="AdoMet_MTases"/>
    <property type="match status" value="1"/>
</dbReference>
<dbReference type="eggNOG" id="KOG1202">
    <property type="taxonomic scope" value="Eukaryota"/>
</dbReference>
<dbReference type="GO" id="GO:0016746">
    <property type="term" value="F:acyltransferase activity"/>
    <property type="evidence" value="ECO:0007669"/>
    <property type="project" value="InterPro"/>
</dbReference>
<dbReference type="RefSeq" id="XP_003284866.1">
    <property type="nucleotide sequence ID" value="XM_003284818.1"/>
</dbReference>
<protein>
    <submittedName>
        <fullName evidence="7">Uncharacterized protein</fullName>
    </submittedName>
</protein>
<dbReference type="InterPro" id="IPR014031">
    <property type="entry name" value="Ketoacyl_synth_C"/>
</dbReference>
<dbReference type="PANTHER" id="PTHR45681:SF5">
    <property type="entry name" value="POLYKETIDE SYNTHASE 27-RELATED"/>
    <property type="match status" value="1"/>
</dbReference>
<dbReference type="SUPFAM" id="SSF53335">
    <property type="entry name" value="S-adenosyl-L-methionine-dependent methyltransferases"/>
    <property type="match status" value="1"/>
</dbReference>
<dbReference type="Gene3D" id="3.10.129.110">
    <property type="entry name" value="Polyketide synthase dehydratase"/>
    <property type="match status" value="1"/>
</dbReference>
<dbReference type="Proteomes" id="UP000001064">
    <property type="component" value="Unassembled WGS sequence"/>
</dbReference>
<evidence type="ECO:0000256" key="3">
    <source>
        <dbReference type="ARBA" id="ARBA00022679"/>
    </source>
</evidence>
<evidence type="ECO:0000313" key="7">
    <source>
        <dbReference type="EMBL" id="EGC38587.1"/>
    </source>
</evidence>
<dbReference type="Pfam" id="PF16197">
    <property type="entry name" value="KAsynt_C_assoc"/>
    <property type="match status" value="1"/>
</dbReference>
<reference evidence="8" key="1">
    <citation type="journal article" date="2011" name="Genome Biol.">
        <title>Comparative genomics of the social amoebae Dictyostelium discoideum and Dictyostelium purpureum.</title>
        <authorList>
            <consortium name="US DOE Joint Genome Institute (JGI-PGF)"/>
            <person name="Sucgang R."/>
            <person name="Kuo A."/>
            <person name="Tian X."/>
            <person name="Salerno W."/>
            <person name="Parikh A."/>
            <person name="Feasley C.L."/>
            <person name="Dalin E."/>
            <person name="Tu H."/>
            <person name="Huang E."/>
            <person name="Barry K."/>
            <person name="Lindquist E."/>
            <person name="Shapiro H."/>
            <person name="Bruce D."/>
            <person name="Schmutz J."/>
            <person name="Salamov A."/>
            <person name="Fey P."/>
            <person name="Gaudet P."/>
            <person name="Anjard C."/>
            <person name="Babu M.M."/>
            <person name="Basu S."/>
            <person name="Bushmanova Y."/>
            <person name="van der Wel H."/>
            <person name="Katoh-Kurasawa M."/>
            <person name="Dinh C."/>
            <person name="Coutinho P.M."/>
            <person name="Saito T."/>
            <person name="Elias M."/>
            <person name="Schaap P."/>
            <person name="Kay R.R."/>
            <person name="Henrissat B."/>
            <person name="Eichinger L."/>
            <person name="Rivero F."/>
            <person name="Putnam N.H."/>
            <person name="West C.M."/>
            <person name="Loomis W.F."/>
            <person name="Chisholm R.L."/>
            <person name="Shaulsky G."/>
            <person name="Strassmann J.E."/>
            <person name="Queller D.C."/>
            <person name="Kuspa A."/>
            <person name="Grigoriev I.V."/>
        </authorList>
    </citation>
    <scope>NUCLEOTIDE SEQUENCE [LARGE SCALE GENOMIC DNA]</scope>
    <source>
        <strain evidence="8">QSDP1</strain>
    </source>
</reference>
<sequence>MDKYSGISNSDVAIIGLGFRLPSGNLEKSLSEPKELTKALYNGFNGVVDTCERWSDSYSLSGEIVCKYAALLPIKEWKSFDPIMFGINPSEVSTIDPQQRLLLKCTFEALEDSGIDHSSIRGSNTSVFIAVKPSDIDYMECHGTDTPTGDPIELEGSSMVFKDVKSSDNPLLVGSIKSNIGHCEPASGVASVIKCCLSFKNKIFFPNIYFQTPNPLIKFKEWKIKVVTEPIKFNNHKLTSVIVNNFGVTGSNCCLILQDYNKSINNSQINNENDNDSNINNIKNNNNKYLIPFNSNSIKSLNDYLQNIKCLPESISFVDFIKDQIKFKSSSLIQRSVIIASSWEELKNKNNEIKAINQNSISNISINNRGPVTVFIYTVQNHFKENKTDEWTHCSSGNISLLNHNDQERRLNISELKRNCNYTKLTKKEFYQAVKINASISYKGLFQGIKECFLGDGCIFSVVSLSFLKEIEEFNHLLSNKRMTTFFNAAILDTCIHGTCMFLKEFTQVVFDRIEGFKYYSSNIPSSSSHTEIYVYSKLIKSTRNFIESSVHVMLEDGILLFEISKVMFSFLTPTIDSSIVSAPTENDIYLPYLQSKDSNIQNPSTFKSLNDQTQFQIKDDEAFKTNFKMAFSYYFFKNISKRHPTINKDRIMSKLIFPLNNDDPDTDNPQSLFENGLLDSVYKNAKDVVIYNKLLSQVVYEIVKPLLQKPIVFRIIEFGSGLGSLSCFVIEQLDQLLKSNPLSEISIEFTFSDVSSSFFINAKTKFSDIKNINIVYRVIDLDQSLVNAQDLKPAHYDIILMSNVLHVVKNIKSALNEIYKVLTPNGQLIFLEPPYKSIYNDTVFGVFDQW</sequence>
<dbReference type="InterPro" id="IPR050444">
    <property type="entry name" value="Polyketide_Synthase"/>
</dbReference>
<dbReference type="PROSITE" id="PS52004">
    <property type="entry name" value="KS3_2"/>
    <property type="match status" value="1"/>
</dbReference>
<evidence type="ECO:0000259" key="6">
    <source>
        <dbReference type="PROSITE" id="PS52019"/>
    </source>
</evidence>
<dbReference type="PANTHER" id="PTHR45681">
    <property type="entry name" value="POLYKETIDE SYNTHASE 44-RELATED"/>
    <property type="match status" value="1"/>
</dbReference>
<dbReference type="InterPro" id="IPR020841">
    <property type="entry name" value="PKS_Beta-ketoAc_synthase_dom"/>
</dbReference>
<accession>F0ZBS5</accession>
<evidence type="ECO:0000256" key="4">
    <source>
        <dbReference type="PROSITE-ProRule" id="PRU01363"/>
    </source>
</evidence>
<evidence type="ECO:0000256" key="2">
    <source>
        <dbReference type="ARBA" id="ARBA00022553"/>
    </source>
</evidence>
<dbReference type="STRING" id="5786.F0ZBS5"/>
<feature type="domain" description="PKS/mFAS DH" evidence="6">
    <location>
        <begin position="287"/>
        <end position="578"/>
    </location>
</feature>
<comment type="caution">
    <text evidence="4">Lacks conserved residue(s) required for the propagation of feature annotation.</text>
</comment>
<dbReference type="InterPro" id="IPR013217">
    <property type="entry name" value="Methyltransf_12"/>
</dbReference>
<dbReference type="Gene3D" id="3.40.50.150">
    <property type="entry name" value="Vaccinia Virus protein VP39"/>
    <property type="match status" value="1"/>
</dbReference>
<dbReference type="InterPro" id="IPR016039">
    <property type="entry name" value="Thiolase-like"/>
</dbReference>
<dbReference type="InterPro" id="IPR029063">
    <property type="entry name" value="SAM-dependent_MTases_sf"/>
</dbReference>
<proteinExistence type="predicted"/>